<keyword evidence="7" id="KW-0067">ATP-binding</keyword>
<dbReference type="GO" id="GO:0003690">
    <property type="term" value="F:double-stranded DNA binding"/>
    <property type="evidence" value="ECO:0007669"/>
    <property type="project" value="TreeGrafter"/>
</dbReference>
<protein>
    <recommendedName>
        <fullName evidence="15">Ku C-terminal domain-containing protein</fullName>
    </recommendedName>
</protein>
<sequence>MLDLAPPGREVLKPNFTPNPMLERFYSYLNLKAKQPDANVPPLDRCLRRITEPDPDVINHQTPLIQNLGKAFELKENPKKKKARTQYRLAYAGADDRAKSVEESSVEKVGILGVLYPPTEKFGEIGDLNPVKDFEAILAKRSSSTWVQKAIEEMKKYTTALLENSREGDTYQKALECFVALRKACIIEQEPQEFNQFLTKIYERLKKGDVADFFQLLSSKKHFTYQQRGSA</sequence>
<dbReference type="Gene3D" id="1.10.1600.10">
    <property type="match status" value="1"/>
</dbReference>
<dbReference type="SUPFAM" id="SSF100939">
    <property type="entry name" value="SPOC domain-like"/>
    <property type="match status" value="1"/>
</dbReference>
<dbReference type="InterPro" id="IPR036494">
    <property type="entry name" value="Ku_C_sf"/>
</dbReference>
<feature type="domain" description="Ku70/Ku80 C-terminal arm" evidence="12">
    <location>
        <begin position="13"/>
        <end position="86"/>
    </location>
</feature>
<dbReference type="GO" id="GO:0003678">
    <property type="term" value="F:DNA helicase activity"/>
    <property type="evidence" value="ECO:0007669"/>
    <property type="project" value="InterPro"/>
</dbReference>
<dbReference type="GO" id="GO:0000723">
    <property type="term" value="P:telomere maintenance"/>
    <property type="evidence" value="ECO:0007669"/>
    <property type="project" value="TreeGrafter"/>
</dbReference>
<dbReference type="GO" id="GO:0043564">
    <property type="term" value="C:Ku70:Ku80 complex"/>
    <property type="evidence" value="ECO:0007669"/>
    <property type="project" value="TreeGrafter"/>
</dbReference>
<evidence type="ECO:0000259" key="13">
    <source>
        <dbReference type="Pfam" id="PF08785"/>
    </source>
</evidence>
<comment type="similarity">
    <text evidence="2">Belongs to the ku80 family.</text>
</comment>
<dbReference type="GO" id="GO:0006310">
    <property type="term" value="P:DNA recombination"/>
    <property type="evidence" value="ECO:0007669"/>
    <property type="project" value="UniProtKB-KW"/>
</dbReference>
<dbReference type="GO" id="GO:0005524">
    <property type="term" value="F:ATP binding"/>
    <property type="evidence" value="ECO:0007669"/>
    <property type="project" value="UniProtKB-KW"/>
</dbReference>
<organism evidence="14">
    <name type="scientific">Arundo donax</name>
    <name type="common">Giant reed</name>
    <name type="synonym">Donax arundinaceus</name>
    <dbReference type="NCBI Taxonomy" id="35708"/>
    <lineage>
        <taxon>Eukaryota</taxon>
        <taxon>Viridiplantae</taxon>
        <taxon>Streptophyta</taxon>
        <taxon>Embryophyta</taxon>
        <taxon>Tracheophyta</taxon>
        <taxon>Spermatophyta</taxon>
        <taxon>Magnoliopsida</taxon>
        <taxon>Liliopsida</taxon>
        <taxon>Poales</taxon>
        <taxon>Poaceae</taxon>
        <taxon>PACMAD clade</taxon>
        <taxon>Arundinoideae</taxon>
        <taxon>Arundineae</taxon>
        <taxon>Arundo</taxon>
    </lineage>
</organism>
<dbReference type="SUPFAM" id="SSF101420">
    <property type="entry name" value="C-terminal domain of Ku80"/>
    <property type="match status" value="1"/>
</dbReference>
<evidence type="ECO:0000256" key="2">
    <source>
        <dbReference type="ARBA" id="ARBA00007726"/>
    </source>
</evidence>
<evidence type="ECO:0000256" key="1">
    <source>
        <dbReference type="ARBA" id="ARBA00004123"/>
    </source>
</evidence>
<dbReference type="Gene3D" id="1.25.40.240">
    <property type="entry name" value="Ku, C-terminal domain"/>
    <property type="match status" value="1"/>
</dbReference>
<keyword evidence="11" id="KW-0539">Nucleus</keyword>
<evidence type="ECO:0000256" key="4">
    <source>
        <dbReference type="ARBA" id="ARBA00022763"/>
    </source>
</evidence>
<comment type="subcellular location">
    <subcellularLocation>
        <location evidence="1">Nucleus</location>
    </subcellularLocation>
</comment>
<dbReference type="AlphaFoldDB" id="A0A0A9DC34"/>
<keyword evidence="9" id="KW-0233">DNA recombination</keyword>
<evidence type="ECO:0008006" key="15">
    <source>
        <dbReference type="Google" id="ProtNLM"/>
    </source>
</evidence>
<dbReference type="InterPro" id="IPR014893">
    <property type="entry name" value="Ku_PK_bind"/>
</dbReference>
<dbReference type="GO" id="GO:0006303">
    <property type="term" value="P:double-strand break repair via nonhomologous end joining"/>
    <property type="evidence" value="ECO:0007669"/>
    <property type="project" value="InterPro"/>
</dbReference>
<dbReference type="InterPro" id="IPR016194">
    <property type="entry name" value="SPOC-like_C_dom_sf"/>
</dbReference>
<dbReference type="GO" id="GO:0016787">
    <property type="term" value="F:hydrolase activity"/>
    <property type="evidence" value="ECO:0007669"/>
    <property type="project" value="UniProtKB-KW"/>
</dbReference>
<dbReference type="InterPro" id="IPR005160">
    <property type="entry name" value="Ku_C"/>
</dbReference>
<keyword evidence="8" id="KW-0238">DNA-binding</keyword>
<evidence type="ECO:0000256" key="10">
    <source>
        <dbReference type="ARBA" id="ARBA00023204"/>
    </source>
</evidence>
<keyword evidence="5" id="KW-0378">Hydrolase</keyword>
<dbReference type="PANTHER" id="PTHR12604:SF4">
    <property type="entry name" value="X-RAY REPAIR CROSS-COMPLEMENTING PROTEIN 5"/>
    <property type="match status" value="1"/>
</dbReference>
<name>A0A0A9DC34_ARUDO</name>
<proteinExistence type="inferred from homology"/>
<dbReference type="Pfam" id="PF08785">
    <property type="entry name" value="Ku_PK_bind"/>
    <property type="match status" value="1"/>
</dbReference>
<keyword evidence="10" id="KW-0234">DNA repair</keyword>
<dbReference type="EMBL" id="GBRH01214685">
    <property type="protein sequence ID" value="JAD83210.1"/>
    <property type="molecule type" value="Transcribed_RNA"/>
</dbReference>
<evidence type="ECO:0000256" key="5">
    <source>
        <dbReference type="ARBA" id="ARBA00022801"/>
    </source>
</evidence>
<feature type="domain" description="Ku C-terminal" evidence="13">
    <location>
        <begin position="129"/>
        <end position="221"/>
    </location>
</feature>
<evidence type="ECO:0000256" key="7">
    <source>
        <dbReference type="ARBA" id="ARBA00022840"/>
    </source>
</evidence>
<dbReference type="PANTHER" id="PTHR12604">
    <property type="entry name" value="KU AUTOANTIGEN DNA HELICASE"/>
    <property type="match status" value="1"/>
</dbReference>
<dbReference type="GO" id="GO:0042162">
    <property type="term" value="F:telomeric DNA binding"/>
    <property type="evidence" value="ECO:0007669"/>
    <property type="project" value="TreeGrafter"/>
</dbReference>
<evidence type="ECO:0000256" key="9">
    <source>
        <dbReference type="ARBA" id="ARBA00023172"/>
    </source>
</evidence>
<evidence type="ECO:0000313" key="14">
    <source>
        <dbReference type="EMBL" id="JAD83210.1"/>
    </source>
</evidence>
<dbReference type="Pfam" id="PF03730">
    <property type="entry name" value="Ku_C"/>
    <property type="match status" value="1"/>
</dbReference>
<keyword evidence="3" id="KW-0547">Nucleotide-binding</keyword>
<evidence type="ECO:0000256" key="6">
    <source>
        <dbReference type="ARBA" id="ARBA00022806"/>
    </source>
</evidence>
<keyword evidence="4" id="KW-0227">DNA damage</keyword>
<evidence type="ECO:0000256" key="3">
    <source>
        <dbReference type="ARBA" id="ARBA00022741"/>
    </source>
</evidence>
<evidence type="ECO:0000259" key="12">
    <source>
        <dbReference type="Pfam" id="PF03730"/>
    </source>
</evidence>
<accession>A0A0A9DC34</accession>
<reference evidence="14" key="1">
    <citation type="submission" date="2014-09" db="EMBL/GenBank/DDBJ databases">
        <authorList>
            <person name="Magalhaes I.L.F."/>
            <person name="Oliveira U."/>
            <person name="Santos F.R."/>
            <person name="Vidigal T.H.D.A."/>
            <person name="Brescovit A.D."/>
            <person name="Santos A.J."/>
        </authorList>
    </citation>
    <scope>NUCLEOTIDE SEQUENCE</scope>
    <source>
        <tissue evidence="14">Shoot tissue taken approximately 20 cm above the soil surface</tissue>
    </source>
</reference>
<dbReference type="FunFam" id="1.10.1600.10:FF:000002">
    <property type="entry name" value="X-ray repair cross-complementing protein 5"/>
    <property type="match status" value="1"/>
</dbReference>
<keyword evidence="6" id="KW-0347">Helicase</keyword>
<evidence type="ECO:0000256" key="8">
    <source>
        <dbReference type="ARBA" id="ARBA00023125"/>
    </source>
</evidence>
<evidence type="ECO:0000256" key="11">
    <source>
        <dbReference type="ARBA" id="ARBA00023242"/>
    </source>
</evidence>
<reference evidence="14" key="2">
    <citation type="journal article" date="2015" name="Data Brief">
        <title>Shoot transcriptome of the giant reed, Arundo donax.</title>
        <authorList>
            <person name="Barrero R.A."/>
            <person name="Guerrero F.D."/>
            <person name="Moolhuijzen P."/>
            <person name="Goolsby J.A."/>
            <person name="Tidwell J."/>
            <person name="Bellgard S.E."/>
            <person name="Bellgard M.I."/>
        </authorList>
    </citation>
    <scope>NUCLEOTIDE SEQUENCE</scope>
    <source>
        <tissue evidence="14">Shoot tissue taken approximately 20 cm above the soil surface</tissue>
    </source>
</reference>